<name>A0A821QRW0_9BILA</name>
<organism evidence="1 2">
    <name type="scientific">Rotaria socialis</name>
    <dbReference type="NCBI Taxonomy" id="392032"/>
    <lineage>
        <taxon>Eukaryota</taxon>
        <taxon>Metazoa</taxon>
        <taxon>Spiralia</taxon>
        <taxon>Gnathifera</taxon>
        <taxon>Rotifera</taxon>
        <taxon>Eurotatoria</taxon>
        <taxon>Bdelloidea</taxon>
        <taxon>Philodinida</taxon>
        <taxon>Philodinidae</taxon>
        <taxon>Rotaria</taxon>
    </lineage>
</organism>
<gene>
    <name evidence="1" type="ORF">UJA718_LOCUS42515</name>
</gene>
<reference evidence="1" key="1">
    <citation type="submission" date="2021-02" db="EMBL/GenBank/DDBJ databases">
        <authorList>
            <person name="Nowell W R."/>
        </authorList>
    </citation>
    <scope>NUCLEOTIDE SEQUENCE</scope>
</reference>
<keyword evidence="2" id="KW-1185">Reference proteome</keyword>
<sequence>SDGDDEGENNNKKPESVNFVVMLKKNNKPQVIFLVKYCSGFINELF</sequence>
<dbReference type="Proteomes" id="UP000663873">
    <property type="component" value="Unassembled WGS sequence"/>
</dbReference>
<protein>
    <submittedName>
        <fullName evidence="1">Uncharacterized protein</fullName>
    </submittedName>
</protein>
<comment type="caution">
    <text evidence="1">The sequence shown here is derived from an EMBL/GenBank/DDBJ whole genome shotgun (WGS) entry which is preliminary data.</text>
</comment>
<accession>A0A821QRW0</accession>
<dbReference type="EMBL" id="CAJOBP010054924">
    <property type="protein sequence ID" value="CAF4828903.1"/>
    <property type="molecule type" value="Genomic_DNA"/>
</dbReference>
<dbReference type="AlphaFoldDB" id="A0A821QRW0"/>
<evidence type="ECO:0000313" key="2">
    <source>
        <dbReference type="Proteomes" id="UP000663873"/>
    </source>
</evidence>
<feature type="non-terminal residue" evidence="1">
    <location>
        <position position="1"/>
    </location>
</feature>
<evidence type="ECO:0000313" key="1">
    <source>
        <dbReference type="EMBL" id="CAF4828903.1"/>
    </source>
</evidence>
<proteinExistence type="predicted"/>